<reference evidence="4" key="1">
    <citation type="journal article" date="2017" name="Mol. Plant Breed.">
        <title>Cloning and Identification of the LEA Genes from Betula platyphylla Suk. in Response to Salt Stress.</title>
        <authorList>
            <person name="Mijiti M."/>
            <person name="Wang Y."/>
        </authorList>
    </citation>
    <scope>NUCLEOTIDE SEQUENCE</scope>
</reference>
<evidence type="ECO:0000256" key="3">
    <source>
        <dbReference type="SAM" id="Phobius"/>
    </source>
</evidence>
<feature type="region of interest" description="Disordered" evidence="2">
    <location>
        <begin position="1"/>
        <end position="34"/>
    </location>
</feature>
<evidence type="ECO:0000313" key="4">
    <source>
        <dbReference type="EMBL" id="AST13888.1"/>
    </source>
</evidence>
<keyword evidence="3" id="KW-1133">Transmembrane helix</keyword>
<feature type="coiled-coil region" evidence="1">
    <location>
        <begin position="174"/>
        <end position="209"/>
    </location>
</feature>
<feature type="compositionally biased region" description="Basic and acidic residues" evidence="2">
    <location>
        <begin position="380"/>
        <end position="389"/>
    </location>
</feature>
<dbReference type="PANTHER" id="PTHR47372">
    <property type="entry name" value="DAUER UP-REGULATED-RELATED"/>
    <property type="match status" value="1"/>
</dbReference>
<dbReference type="PANTHER" id="PTHR47372:SF33">
    <property type="entry name" value="LATE EMBRYOGENESIS ABUNDANT (LEA) PROTEIN-RELATED"/>
    <property type="match status" value="1"/>
</dbReference>
<name>A0A223FWJ8_BETPL</name>
<sequence>MHSYPFQKTPDLPTLASSAEGRRHSPASSTHKAPSMIMISLRSHAPKDFLDNRWVYTKNQSPIKVIPWKAKRITGRGQNSTNTCRKGSILLLVTFPVNCHVRPLLHVMSKDPPEGQRSLRILTHKKALRLPVLFTFRLTDREREREMGNRGALLLVLGVAVCVGICGCWGENGMDNAKERMNVAAGNAKEKAEQAKQGAAEAMQDAKDKTESWADWAYDTFTEGFGIGKDNPREAAQNVVGKAGHAASTATKTMNSAASDTSKLASEKAGDAVHKAYGKAGDAKSFAYEKGDETIRMATDKAGDAKETMDMARETASNRANDAKEGMAGSMGQGKDKVVNAYDEAKEKINVGSNYASDKAGDVYEEAKQKLNVASDDAEERMGSGKDKAANAYEKAKHHVEDSYNSAKETMTEQAKINYEAAKEKASQATGDLGAKMRHHSVEL</sequence>
<dbReference type="EMBL" id="KY038932">
    <property type="protein sequence ID" value="AST13888.1"/>
    <property type="molecule type" value="mRNA"/>
</dbReference>
<feature type="region of interest" description="Disordered" evidence="2">
    <location>
        <begin position="374"/>
        <end position="409"/>
    </location>
</feature>
<keyword evidence="3" id="KW-0472">Membrane</keyword>
<feature type="region of interest" description="Disordered" evidence="2">
    <location>
        <begin position="421"/>
        <end position="444"/>
    </location>
</feature>
<organism evidence="4">
    <name type="scientific">Betula platyphylla</name>
    <name type="common">Asian white birch</name>
    <dbReference type="NCBI Taxonomy" id="78630"/>
    <lineage>
        <taxon>Eukaryota</taxon>
        <taxon>Viridiplantae</taxon>
        <taxon>Streptophyta</taxon>
        <taxon>Embryophyta</taxon>
        <taxon>Tracheophyta</taxon>
        <taxon>Spermatophyta</taxon>
        <taxon>Magnoliopsida</taxon>
        <taxon>eudicotyledons</taxon>
        <taxon>Gunneridae</taxon>
        <taxon>Pentapetalae</taxon>
        <taxon>rosids</taxon>
        <taxon>fabids</taxon>
        <taxon>Fagales</taxon>
        <taxon>Betulaceae</taxon>
        <taxon>Betula</taxon>
    </lineage>
</organism>
<dbReference type="Gene3D" id="1.20.120.20">
    <property type="entry name" value="Apolipoprotein"/>
    <property type="match status" value="1"/>
</dbReference>
<dbReference type="Gene3D" id="6.10.140.1430">
    <property type="match status" value="1"/>
</dbReference>
<gene>
    <name evidence="4" type="primary">LEA3</name>
</gene>
<evidence type="ECO:0000256" key="2">
    <source>
        <dbReference type="SAM" id="MobiDB-lite"/>
    </source>
</evidence>
<accession>A0A223FWJ8</accession>
<feature type="transmembrane region" description="Helical" evidence="3">
    <location>
        <begin position="151"/>
        <end position="170"/>
    </location>
</feature>
<protein>
    <submittedName>
        <fullName evidence="4">Late embryogenisis abundant protein 3</fullName>
    </submittedName>
</protein>
<evidence type="ECO:0000256" key="1">
    <source>
        <dbReference type="SAM" id="Coils"/>
    </source>
</evidence>
<keyword evidence="3" id="KW-0812">Transmembrane</keyword>
<keyword evidence="1" id="KW-0175">Coiled coil</keyword>
<dbReference type="AlphaFoldDB" id="A0A223FWJ8"/>
<proteinExistence type="evidence at transcript level"/>